<dbReference type="AlphaFoldDB" id="A0A832PJM7"/>
<dbReference type="EMBL" id="DULP01000019">
    <property type="protein sequence ID" value="HHW32768.1"/>
    <property type="molecule type" value="Genomic_DNA"/>
</dbReference>
<dbReference type="GO" id="GO:0016740">
    <property type="term" value="F:transferase activity"/>
    <property type="evidence" value="ECO:0007669"/>
    <property type="project" value="UniProtKB-KW"/>
</dbReference>
<evidence type="ECO:0000313" key="1">
    <source>
        <dbReference type="EMBL" id="HHW32768.1"/>
    </source>
</evidence>
<sequence>MILLAMVVRDEADIIGLNLEHHLAAGVDRVVVLDNGSTDGTADILDAYVRTGVVEVTRDDPADFQLAVALDALVRDAAARLRPEWIAAPDADEFLVAPGGDLRAALAAHGADRVLRCERDNMIGSLEALEEAGWQQALVHLCTRALLPPGGHADPAVPLALPWFAFRLPPKVIFRPQGLRGLAAGSHAVALDPAAEPAPTAIRMRHFPMRSAAEFLRSVRRYAAILSPDLPGRPQPSGKYRRWRAMLAQGAPESAVLAEALPDAAALAKGLADGGYLAAGAGIDWPRLAASAASRHGGPLLRSTNPQVCDH</sequence>
<evidence type="ECO:0000313" key="2">
    <source>
        <dbReference type="Proteomes" id="UP000580830"/>
    </source>
</evidence>
<gene>
    <name evidence="1" type="ORF">GXX24_01290</name>
</gene>
<dbReference type="SUPFAM" id="SSF53448">
    <property type="entry name" value="Nucleotide-diphospho-sugar transferases"/>
    <property type="match status" value="1"/>
</dbReference>
<dbReference type="Proteomes" id="UP000580830">
    <property type="component" value="Unassembled WGS sequence"/>
</dbReference>
<reference evidence="1 2" key="1">
    <citation type="journal article" date="2020" name="Biotechnol. Biofuels">
        <title>New insights from the biogas microbiome by comprehensive genome-resolved metagenomics of nearly 1600 species originating from multiple anaerobic digesters.</title>
        <authorList>
            <person name="Campanaro S."/>
            <person name="Treu L."/>
            <person name="Rodriguez-R L.M."/>
            <person name="Kovalovszki A."/>
            <person name="Ziels R.M."/>
            <person name="Maus I."/>
            <person name="Zhu X."/>
            <person name="Kougias P.G."/>
            <person name="Basile A."/>
            <person name="Luo G."/>
            <person name="Schluter A."/>
            <person name="Konstantinidis K.T."/>
            <person name="Angelidaki I."/>
        </authorList>
    </citation>
    <scope>NUCLEOTIDE SEQUENCE [LARGE SCALE GENOMIC DNA]</scope>
    <source>
        <strain evidence="1">AS04akNAM_125</strain>
    </source>
</reference>
<name>A0A832PJM7_9RHOB</name>
<keyword evidence="1" id="KW-0808">Transferase</keyword>
<dbReference type="Gene3D" id="3.90.550.10">
    <property type="entry name" value="Spore Coat Polysaccharide Biosynthesis Protein SpsA, Chain A"/>
    <property type="match status" value="1"/>
</dbReference>
<proteinExistence type="predicted"/>
<organism evidence="1 2">
    <name type="scientific">Paracoccus solventivorans</name>
    <dbReference type="NCBI Taxonomy" id="53463"/>
    <lineage>
        <taxon>Bacteria</taxon>
        <taxon>Pseudomonadati</taxon>
        <taxon>Pseudomonadota</taxon>
        <taxon>Alphaproteobacteria</taxon>
        <taxon>Rhodobacterales</taxon>
        <taxon>Paracoccaceae</taxon>
        <taxon>Paracoccus</taxon>
    </lineage>
</organism>
<protein>
    <submittedName>
        <fullName evidence="1">Glycosyltransferase family 92 protein</fullName>
    </submittedName>
</protein>
<dbReference type="RefSeq" id="WP_303728939.1">
    <property type="nucleotide sequence ID" value="NZ_DULP01000019.1"/>
</dbReference>
<dbReference type="InterPro" id="IPR029044">
    <property type="entry name" value="Nucleotide-diphossugar_trans"/>
</dbReference>
<dbReference type="Pfam" id="PF13704">
    <property type="entry name" value="Glyco_tranf_2_4"/>
    <property type="match status" value="1"/>
</dbReference>
<accession>A0A832PJM7</accession>
<comment type="caution">
    <text evidence="1">The sequence shown here is derived from an EMBL/GenBank/DDBJ whole genome shotgun (WGS) entry which is preliminary data.</text>
</comment>